<evidence type="ECO:0000313" key="14">
    <source>
        <dbReference type="EMBL" id="ETW97468.1"/>
    </source>
</evidence>
<comment type="domain">
    <text evidence="9">Consists of 3 domains; the N-terminus binds the ribosome, the middle domain has PPIase activity, while the C-terminus has intrinsic chaperone activity on its own.</text>
</comment>
<feature type="coiled-coil region" evidence="12">
    <location>
        <begin position="253"/>
        <end position="283"/>
    </location>
</feature>
<comment type="similarity">
    <text evidence="2 9 11">Belongs to the FKBP-type PPIase family. Tig subfamily.</text>
</comment>
<keyword evidence="12" id="KW-0175">Coiled coil</keyword>
<dbReference type="PATRIC" id="fig|1429438.4.peg.4349"/>
<dbReference type="SUPFAM" id="SSF102735">
    <property type="entry name" value="Trigger factor ribosome-binding domain"/>
    <property type="match status" value="1"/>
</dbReference>
<protein>
    <recommendedName>
        <fullName evidence="4 9">Trigger factor</fullName>
        <shortName evidence="9">TF</shortName>
        <ecNumber evidence="3 9">5.2.1.8</ecNumber>
    </recommendedName>
    <alternativeName>
        <fullName evidence="8 9">PPIase</fullName>
    </alternativeName>
</protein>
<dbReference type="GO" id="GO:0003755">
    <property type="term" value="F:peptidyl-prolyl cis-trans isomerase activity"/>
    <property type="evidence" value="ECO:0007669"/>
    <property type="project" value="UniProtKB-UniRule"/>
</dbReference>
<reference evidence="14 15" key="1">
    <citation type="journal article" date="2014" name="Nature">
        <title>An environmental bacterial taxon with a large and distinct metabolic repertoire.</title>
        <authorList>
            <person name="Wilson M.C."/>
            <person name="Mori T."/>
            <person name="Ruckert C."/>
            <person name="Uria A.R."/>
            <person name="Helf M.J."/>
            <person name="Takada K."/>
            <person name="Gernert C."/>
            <person name="Steffens U.A."/>
            <person name="Heycke N."/>
            <person name="Schmitt S."/>
            <person name="Rinke C."/>
            <person name="Helfrich E.J."/>
            <person name="Brachmann A.O."/>
            <person name="Gurgui C."/>
            <person name="Wakimoto T."/>
            <person name="Kracht M."/>
            <person name="Crusemann M."/>
            <person name="Hentschel U."/>
            <person name="Abe I."/>
            <person name="Matsunaga S."/>
            <person name="Kalinowski J."/>
            <person name="Takeyama H."/>
            <person name="Piel J."/>
        </authorList>
    </citation>
    <scope>NUCLEOTIDE SEQUENCE [LARGE SCALE GENOMIC DNA]</scope>
    <source>
        <strain evidence="15">TSY1</strain>
    </source>
</reference>
<dbReference type="Gene3D" id="3.10.50.40">
    <property type="match status" value="1"/>
</dbReference>
<name>W4LH89_ENTF1</name>
<evidence type="ECO:0000256" key="9">
    <source>
        <dbReference type="HAMAP-Rule" id="MF_00303"/>
    </source>
</evidence>
<keyword evidence="15" id="KW-1185">Reference proteome</keyword>
<dbReference type="NCBIfam" id="TIGR00115">
    <property type="entry name" value="tig"/>
    <property type="match status" value="1"/>
</dbReference>
<dbReference type="PANTHER" id="PTHR30560:SF3">
    <property type="entry name" value="TRIGGER FACTOR-LIKE PROTEIN TIG, CHLOROPLASTIC"/>
    <property type="match status" value="1"/>
</dbReference>
<keyword evidence="9 11" id="KW-0131">Cell cycle</keyword>
<dbReference type="GO" id="GO:0015031">
    <property type="term" value="P:protein transport"/>
    <property type="evidence" value="ECO:0007669"/>
    <property type="project" value="UniProtKB-UniRule"/>
</dbReference>
<dbReference type="PANTHER" id="PTHR30560">
    <property type="entry name" value="TRIGGER FACTOR CHAPERONE AND PEPTIDYL-PROLYL CIS/TRANS ISOMERASE"/>
    <property type="match status" value="1"/>
</dbReference>
<dbReference type="EC" id="5.2.1.8" evidence="3 9"/>
<keyword evidence="6 9" id="KW-0143">Chaperone</keyword>
<dbReference type="PROSITE" id="PS50059">
    <property type="entry name" value="FKBP_PPIASE"/>
    <property type="match status" value="1"/>
</dbReference>
<comment type="subcellular location">
    <subcellularLocation>
        <location evidence="9">Cytoplasm</location>
    </subcellularLocation>
    <text evidence="9">About half TF is bound to the ribosome near the polypeptide exit tunnel while the other half is free in the cytoplasm.</text>
</comment>
<dbReference type="HAMAP" id="MF_00303">
    <property type="entry name" value="Trigger_factor_Tig"/>
    <property type="match status" value="1"/>
</dbReference>
<proteinExistence type="inferred from homology"/>
<dbReference type="GO" id="GO:0044183">
    <property type="term" value="F:protein folding chaperone"/>
    <property type="evidence" value="ECO:0007669"/>
    <property type="project" value="TreeGrafter"/>
</dbReference>
<evidence type="ECO:0000256" key="12">
    <source>
        <dbReference type="SAM" id="Coils"/>
    </source>
</evidence>
<dbReference type="InterPro" id="IPR005215">
    <property type="entry name" value="Trig_fac"/>
</dbReference>
<evidence type="ECO:0000256" key="5">
    <source>
        <dbReference type="ARBA" id="ARBA00023110"/>
    </source>
</evidence>
<dbReference type="SUPFAM" id="SSF109998">
    <property type="entry name" value="Triger factor/SurA peptide-binding domain-like"/>
    <property type="match status" value="1"/>
</dbReference>
<keyword evidence="9" id="KW-0963">Cytoplasm</keyword>
<dbReference type="HOGENOM" id="CLU_033058_3_2_7"/>
<sequence>MKVEVEQVETCVRRLTVEVPAERVGREFGACYRDLQKRVKVPGFRPGKVPRRILENHYRHTVEQEVLQNLLPNALSEAMTQEGISPVGQPQVDEVNLQQGEPLRFVATAQVLPEFEVGDYQGWQFERRIMQIEPSHIDAHLERMRERHAELHTVSERAVADGDHAMINYQGVLDGMPMPDGAGTNVSLEVGAGQFLAEIEQGLVGLMPGDETSIPVTFADDYREAALAGKTVDFQVHVLEIKEKVLPELDDEFARSYEDLDSLEALRERAREELEEAAVQAADNALRQELLAKLVASNPIDVPDILIQEHLRQLYLYQLRLETGREPSHEDMHVDVEPLRELFGERALETIRGQVLLNRLEADLGVTVTQDEIDAEVASMAERMAQNPGALKQQLERNGGLDTIRGRLQERQVFQALIDTMQITDKAVSEAELASEASETATEP</sequence>
<dbReference type="EMBL" id="AZHW01000661">
    <property type="protein sequence ID" value="ETW97468.1"/>
    <property type="molecule type" value="Genomic_DNA"/>
</dbReference>
<evidence type="ECO:0000256" key="8">
    <source>
        <dbReference type="ARBA" id="ARBA00029986"/>
    </source>
</evidence>
<dbReference type="InterPro" id="IPR046357">
    <property type="entry name" value="PPIase_dom_sf"/>
</dbReference>
<dbReference type="InterPro" id="IPR008881">
    <property type="entry name" value="Trigger_fac_ribosome-bd_bac"/>
</dbReference>
<dbReference type="Gene3D" id="1.10.3120.10">
    <property type="entry name" value="Trigger factor, C-terminal domain"/>
    <property type="match status" value="1"/>
</dbReference>
<comment type="catalytic activity">
    <reaction evidence="1 9 10">
        <text>[protein]-peptidylproline (omega=180) = [protein]-peptidylproline (omega=0)</text>
        <dbReference type="Rhea" id="RHEA:16237"/>
        <dbReference type="Rhea" id="RHEA-COMP:10747"/>
        <dbReference type="Rhea" id="RHEA-COMP:10748"/>
        <dbReference type="ChEBI" id="CHEBI:83833"/>
        <dbReference type="ChEBI" id="CHEBI:83834"/>
        <dbReference type="EC" id="5.2.1.8"/>
    </reaction>
</comment>
<dbReference type="SUPFAM" id="SSF54534">
    <property type="entry name" value="FKBP-like"/>
    <property type="match status" value="1"/>
</dbReference>
<keyword evidence="9 11" id="KW-0132">Cell division</keyword>
<dbReference type="GO" id="GO:0043022">
    <property type="term" value="F:ribosome binding"/>
    <property type="evidence" value="ECO:0007669"/>
    <property type="project" value="TreeGrafter"/>
</dbReference>
<dbReference type="InterPro" id="IPR036611">
    <property type="entry name" value="Trigger_fac_ribosome-bd_sf"/>
</dbReference>
<evidence type="ECO:0000256" key="2">
    <source>
        <dbReference type="ARBA" id="ARBA00005464"/>
    </source>
</evidence>
<dbReference type="AlphaFoldDB" id="W4LH89"/>
<evidence type="ECO:0000256" key="7">
    <source>
        <dbReference type="ARBA" id="ARBA00023235"/>
    </source>
</evidence>
<dbReference type="GO" id="GO:0005737">
    <property type="term" value="C:cytoplasm"/>
    <property type="evidence" value="ECO:0007669"/>
    <property type="project" value="UniProtKB-SubCell"/>
</dbReference>
<dbReference type="Pfam" id="PF05698">
    <property type="entry name" value="Trigger_C"/>
    <property type="match status" value="1"/>
</dbReference>
<dbReference type="GO" id="GO:0043335">
    <property type="term" value="P:protein unfolding"/>
    <property type="evidence" value="ECO:0007669"/>
    <property type="project" value="TreeGrafter"/>
</dbReference>
<comment type="function">
    <text evidence="9">Involved in protein export. Acts as a chaperone by maintaining the newly synthesized protein in an open conformation. Functions as a peptidyl-prolyl cis-trans isomerase.</text>
</comment>
<evidence type="ECO:0000256" key="10">
    <source>
        <dbReference type="PROSITE-ProRule" id="PRU00277"/>
    </source>
</evidence>
<dbReference type="InterPro" id="IPR001179">
    <property type="entry name" value="PPIase_FKBP_dom"/>
</dbReference>
<dbReference type="Gene3D" id="3.30.70.1050">
    <property type="entry name" value="Trigger factor ribosome-binding domain"/>
    <property type="match status" value="1"/>
</dbReference>
<dbReference type="InterPro" id="IPR037041">
    <property type="entry name" value="Trigger_fac_C_sf"/>
</dbReference>
<keyword evidence="7 9" id="KW-0413">Isomerase</keyword>
<comment type="caution">
    <text evidence="14">The sequence shown here is derived from an EMBL/GenBank/DDBJ whole genome shotgun (WGS) entry which is preliminary data.</text>
</comment>
<dbReference type="InterPro" id="IPR027304">
    <property type="entry name" value="Trigger_fact/SurA_dom_sf"/>
</dbReference>
<evidence type="ECO:0000256" key="11">
    <source>
        <dbReference type="RuleBase" id="RU003914"/>
    </source>
</evidence>
<gene>
    <name evidence="9" type="primary">tig</name>
    <name evidence="14" type="ORF">ETSY1_22545</name>
</gene>
<evidence type="ECO:0000256" key="1">
    <source>
        <dbReference type="ARBA" id="ARBA00000971"/>
    </source>
</evidence>
<dbReference type="PIRSF" id="PIRSF003095">
    <property type="entry name" value="Trigger_factor"/>
    <property type="match status" value="1"/>
</dbReference>
<keyword evidence="5 9" id="KW-0697">Rotamase</keyword>
<dbReference type="GO" id="GO:0051083">
    <property type="term" value="P:'de novo' cotranslational protein folding"/>
    <property type="evidence" value="ECO:0007669"/>
    <property type="project" value="TreeGrafter"/>
</dbReference>
<evidence type="ECO:0000256" key="4">
    <source>
        <dbReference type="ARBA" id="ARBA00016902"/>
    </source>
</evidence>
<dbReference type="InterPro" id="IPR008880">
    <property type="entry name" value="Trigger_fac_C"/>
</dbReference>
<dbReference type="Pfam" id="PF05697">
    <property type="entry name" value="Trigger_N"/>
    <property type="match status" value="1"/>
</dbReference>
<feature type="domain" description="PPIase FKBP-type" evidence="13">
    <location>
        <begin position="162"/>
        <end position="247"/>
    </location>
</feature>
<evidence type="ECO:0000256" key="3">
    <source>
        <dbReference type="ARBA" id="ARBA00013194"/>
    </source>
</evidence>
<dbReference type="Pfam" id="PF00254">
    <property type="entry name" value="FKBP_C"/>
    <property type="match status" value="1"/>
</dbReference>
<accession>W4LH89</accession>
<evidence type="ECO:0000256" key="6">
    <source>
        <dbReference type="ARBA" id="ARBA00023186"/>
    </source>
</evidence>
<dbReference type="GO" id="GO:0051301">
    <property type="term" value="P:cell division"/>
    <property type="evidence" value="ECO:0007669"/>
    <property type="project" value="UniProtKB-KW"/>
</dbReference>
<evidence type="ECO:0000313" key="15">
    <source>
        <dbReference type="Proteomes" id="UP000019141"/>
    </source>
</evidence>
<organism evidence="14 15">
    <name type="scientific">Entotheonella factor</name>
    <dbReference type="NCBI Taxonomy" id="1429438"/>
    <lineage>
        <taxon>Bacteria</taxon>
        <taxon>Pseudomonadati</taxon>
        <taxon>Nitrospinota/Tectimicrobiota group</taxon>
        <taxon>Candidatus Tectimicrobiota</taxon>
        <taxon>Candidatus Entotheonellia</taxon>
        <taxon>Candidatus Entotheonellales</taxon>
        <taxon>Candidatus Entotheonellaceae</taxon>
        <taxon>Candidatus Entotheonella</taxon>
    </lineage>
</organism>
<evidence type="ECO:0000259" key="13">
    <source>
        <dbReference type="PROSITE" id="PS50059"/>
    </source>
</evidence>
<dbReference type="Proteomes" id="UP000019141">
    <property type="component" value="Unassembled WGS sequence"/>
</dbReference>